<protein>
    <submittedName>
        <fullName evidence="2">Uncharacterized protein</fullName>
    </submittedName>
</protein>
<evidence type="ECO:0000256" key="1">
    <source>
        <dbReference type="SAM" id="MobiDB-lite"/>
    </source>
</evidence>
<proteinExistence type="predicted"/>
<reference evidence="2 3" key="1">
    <citation type="submission" date="2019-09" db="EMBL/GenBank/DDBJ databases">
        <title>A chromosome-level genome assembly of the Chinese tupelo Nyssa sinensis.</title>
        <authorList>
            <person name="Yang X."/>
            <person name="Kang M."/>
            <person name="Yang Y."/>
            <person name="Xiong H."/>
            <person name="Wang M."/>
            <person name="Zhang Z."/>
            <person name="Wang Z."/>
            <person name="Wu H."/>
            <person name="Ma T."/>
            <person name="Liu J."/>
            <person name="Xi Z."/>
        </authorList>
    </citation>
    <scope>NUCLEOTIDE SEQUENCE [LARGE SCALE GENOMIC DNA]</scope>
    <source>
        <strain evidence="2">J267</strain>
        <tissue evidence="2">Leaf</tissue>
    </source>
</reference>
<evidence type="ECO:0000313" key="2">
    <source>
        <dbReference type="EMBL" id="KAA8535889.1"/>
    </source>
</evidence>
<feature type="region of interest" description="Disordered" evidence="1">
    <location>
        <begin position="17"/>
        <end position="37"/>
    </location>
</feature>
<dbReference type="OrthoDB" id="342281at2759"/>
<evidence type="ECO:0000313" key="3">
    <source>
        <dbReference type="Proteomes" id="UP000325577"/>
    </source>
</evidence>
<organism evidence="2 3">
    <name type="scientific">Nyssa sinensis</name>
    <dbReference type="NCBI Taxonomy" id="561372"/>
    <lineage>
        <taxon>Eukaryota</taxon>
        <taxon>Viridiplantae</taxon>
        <taxon>Streptophyta</taxon>
        <taxon>Embryophyta</taxon>
        <taxon>Tracheophyta</taxon>
        <taxon>Spermatophyta</taxon>
        <taxon>Magnoliopsida</taxon>
        <taxon>eudicotyledons</taxon>
        <taxon>Gunneridae</taxon>
        <taxon>Pentapetalae</taxon>
        <taxon>asterids</taxon>
        <taxon>Cornales</taxon>
        <taxon>Nyssaceae</taxon>
        <taxon>Nyssa</taxon>
    </lineage>
</organism>
<feature type="region of interest" description="Disordered" evidence="1">
    <location>
        <begin position="386"/>
        <end position="430"/>
    </location>
</feature>
<dbReference type="EMBL" id="CM018040">
    <property type="protein sequence ID" value="KAA8535889.1"/>
    <property type="molecule type" value="Genomic_DNA"/>
</dbReference>
<keyword evidence="3" id="KW-1185">Reference proteome</keyword>
<feature type="compositionally biased region" description="Polar residues" evidence="1">
    <location>
        <begin position="24"/>
        <end position="37"/>
    </location>
</feature>
<dbReference type="Gene3D" id="2.60.120.260">
    <property type="entry name" value="Galactose-binding domain-like"/>
    <property type="match status" value="1"/>
</dbReference>
<name>A0A5J5AZS4_9ASTE</name>
<dbReference type="AlphaFoldDB" id="A0A5J5AZS4"/>
<gene>
    <name evidence="2" type="ORF">F0562_030892</name>
</gene>
<sequence>MPPSRLPNLTTLSFFSLTKPDPPSSLSQPPYNPFDSTSLKHIPTSRHDHAGVDAQSQPIDPGKIQEHFKDFNDDIFKELCKFGEIESLNSAIELPRSTAKSLTQTTVCSMRSVNQSPLLSAMMNGVISLNTHLTLTYPRRSINTNSFNRVESERTQWVKPHGALSLSLFGDKEDEDDVVDPSVIDAKDSSATHGVFDFDFDGRIAEVEAFLKKTTKMVQVQVEVVDQKFKNEVSGFRWEMSLDHGDRNMNLDEIRAFAREIIEEKVEKHVADGLGKVDYSLASSGAMVMKHSEPYSVRKGSSWFYMTNKNGVHSNVENILRPSFGEPGVLHGSAEEVPKRYGLMMDKGRRRIGGSCDKKELAEALQWEVQRKRGAHAAELLFSNGAEPAGKQINSMDYEREQQLQHSSSRGKRAATTTLRQSGKKRKQWG</sequence>
<accession>A0A5J5AZS4</accession>
<dbReference type="Proteomes" id="UP000325577">
    <property type="component" value="Linkage Group LG17"/>
</dbReference>